<evidence type="ECO:0000256" key="5">
    <source>
        <dbReference type="PROSITE-ProRule" id="PRU00125"/>
    </source>
</evidence>
<reference evidence="8 9" key="2">
    <citation type="journal article" date="2015" name="Genome Biol.">
        <title>Comparative genomics of Steinernema reveals deeply conserved gene regulatory networks.</title>
        <authorList>
            <person name="Dillman A.R."/>
            <person name="Macchietto M."/>
            <person name="Porter C.F."/>
            <person name="Rogers A."/>
            <person name="Williams B."/>
            <person name="Antoshechkin I."/>
            <person name="Lee M.M."/>
            <person name="Goodwin Z."/>
            <person name="Lu X."/>
            <person name="Lewis E.E."/>
            <person name="Goodrich-Blair H."/>
            <person name="Stock S.P."/>
            <person name="Adams B.J."/>
            <person name="Sternberg P.W."/>
            <person name="Mortazavi A."/>
        </authorList>
    </citation>
    <scope>NUCLEOTIDE SEQUENCE [LARGE SCALE GENOMIC DNA]</scope>
    <source>
        <strain evidence="8 9">ALL</strain>
    </source>
</reference>
<protein>
    <recommendedName>
        <fullName evidence="7">LIM zinc-binding domain-containing protein</fullName>
    </recommendedName>
</protein>
<reference evidence="8" key="3">
    <citation type="journal article" date="2019" name="G3 (Bethesda)">
        <title>Hybrid Assembly of the Genome of the Entomopathogenic Nematode Steinernema carpocapsae Identifies the X-Chromosome.</title>
        <authorList>
            <person name="Serra L."/>
            <person name="Macchietto M."/>
            <person name="Macias-Munoz A."/>
            <person name="McGill C.J."/>
            <person name="Rodriguez I.M."/>
            <person name="Rodriguez B."/>
            <person name="Murad R."/>
            <person name="Mortazavi A."/>
        </authorList>
    </citation>
    <scope>NUCLEOTIDE SEQUENCE</scope>
    <source>
        <strain evidence="8">ALL</strain>
    </source>
</reference>
<dbReference type="GO" id="GO:0030018">
    <property type="term" value="C:Z disc"/>
    <property type="evidence" value="ECO:0007669"/>
    <property type="project" value="TreeGrafter"/>
</dbReference>
<sequence>MVQGIVHTPTTVLSLDASSRCLTSDSSASPASSSVASSAFNNGAINVGRRLTRGRDGLRCASCRIPVTDAEADDGQVIYSLRRLWHRSHFSCVRCNVPIGNDLREFRECPGARDRPMCLDCFMETTHPKCFGCTKPLMETFVRIGKNRWHRTCLLCERCKNPLHCDQYVMHDGKIYDIDCFYAKKLEPWAAALTSGSESDSSSTLSSSDASTVSTAATKLDGQPVKAVTPPARKPDGSDSLRERAQSPRARSPRSSSGTSISMDSTQIMTGGPEKVSILDLPKMK</sequence>
<organism evidence="8 9">
    <name type="scientific">Steinernema carpocapsae</name>
    <name type="common">Entomopathogenic nematode</name>
    <dbReference type="NCBI Taxonomy" id="34508"/>
    <lineage>
        <taxon>Eukaryota</taxon>
        <taxon>Metazoa</taxon>
        <taxon>Ecdysozoa</taxon>
        <taxon>Nematoda</taxon>
        <taxon>Chromadorea</taxon>
        <taxon>Rhabditida</taxon>
        <taxon>Tylenchina</taxon>
        <taxon>Panagrolaimomorpha</taxon>
        <taxon>Strongyloidoidea</taxon>
        <taxon>Steinernematidae</taxon>
        <taxon>Steinernema</taxon>
    </lineage>
</organism>
<accession>A0A4U5NFH3</accession>
<dbReference type="OrthoDB" id="1112565at2759"/>
<dbReference type="SMART" id="SM00132">
    <property type="entry name" value="LIM"/>
    <property type="match status" value="2"/>
</dbReference>
<dbReference type="EMBL" id="AZBU02000004">
    <property type="protein sequence ID" value="TKR81777.1"/>
    <property type="molecule type" value="Genomic_DNA"/>
</dbReference>
<comment type="caution">
    <text evidence="8">The sequence shown here is derived from an EMBL/GenBank/DDBJ whole genome shotgun (WGS) entry which is preliminary data.</text>
</comment>
<dbReference type="Proteomes" id="UP000298663">
    <property type="component" value="Unassembled WGS sequence"/>
</dbReference>
<dbReference type="PROSITE" id="PS00478">
    <property type="entry name" value="LIM_DOMAIN_1"/>
    <property type="match status" value="2"/>
</dbReference>
<keyword evidence="1 5" id="KW-0479">Metal-binding</keyword>
<evidence type="ECO:0000256" key="6">
    <source>
        <dbReference type="SAM" id="MobiDB-lite"/>
    </source>
</evidence>
<keyword evidence="3 5" id="KW-0862">Zinc</keyword>
<evidence type="ECO:0000256" key="1">
    <source>
        <dbReference type="ARBA" id="ARBA00022723"/>
    </source>
</evidence>
<keyword evidence="9" id="KW-1185">Reference proteome</keyword>
<evidence type="ECO:0000256" key="3">
    <source>
        <dbReference type="ARBA" id="ARBA00022833"/>
    </source>
</evidence>
<feature type="compositionally biased region" description="Low complexity" evidence="6">
    <location>
        <begin position="247"/>
        <end position="265"/>
    </location>
</feature>
<dbReference type="PANTHER" id="PTHR24205">
    <property type="entry name" value="FOUR AND A HALF LIM DOMAINS PROTEIN"/>
    <property type="match status" value="1"/>
</dbReference>
<evidence type="ECO:0000313" key="8">
    <source>
        <dbReference type="EMBL" id="TKR81777.1"/>
    </source>
</evidence>
<dbReference type="AlphaFoldDB" id="A0A4U5NFH3"/>
<dbReference type="InterPro" id="IPR001781">
    <property type="entry name" value="Znf_LIM"/>
</dbReference>
<dbReference type="Pfam" id="PF00412">
    <property type="entry name" value="LIM"/>
    <property type="match status" value="2"/>
</dbReference>
<dbReference type="Gene3D" id="2.10.110.10">
    <property type="entry name" value="Cysteine Rich Protein"/>
    <property type="match status" value="2"/>
</dbReference>
<keyword evidence="2" id="KW-0677">Repeat</keyword>
<evidence type="ECO:0000313" key="9">
    <source>
        <dbReference type="Proteomes" id="UP000298663"/>
    </source>
</evidence>
<keyword evidence="4 5" id="KW-0440">LIM domain</keyword>
<dbReference type="PROSITE" id="PS50023">
    <property type="entry name" value="LIM_DOMAIN_2"/>
    <property type="match status" value="1"/>
</dbReference>
<dbReference type="GO" id="GO:0003712">
    <property type="term" value="F:transcription coregulator activity"/>
    <property type="evidence" value="ECO:0007669"/>
    <property type="project" value="TreeGrafter"/>
</dbReference>
<dbReference type="GO" id="GO:0005634">
    <property type="term" value="C:nucleus"/>
    <property type="evidence" value="ECO:0007669"/>
    <property type="project" value="TreeGrafter"/>
</dbReference>
<feature type="region of interest" description="Disordered" evidence="6">
    <location>
        <begin position="214"/>
        <end position="285"/>
    </location>
</feature>
<dbReference type="SUPFAM" id="SSF57716">
    <property type="entry name" value="Glucocorticoid receptor-like (DNA-binding domain)"/>
    <property type="match status" value="1"/>
</dbReference>
<feature type="domain" description="LIM zinc-binding" evidence="7">
    <location>
        <begin position="58"/>
        <end position="128"/>
    </location>
</feature>
<evidence type="ECO:0000259" key="7">
    <source>
        <dbReference type="PROSITE" id="PS50023"/>
    </source>
</evidence>
<dbReference type="CDD" id="cd08368">
    <property type="entry name" value="LIM"/>
    <property type="match status" value="1"/>
</dbReference>
<dbReference type="PANTHER" id="PTHR24205:SF16">
    <property type="entry name" value="GH01042P-RELATED"/>
    <property type="match status" value="1"/>
</dbReference>
<gene>
    <name evidence="8" type="ORF">L596_015599</name>
</gene>
<evidence type="ECO:0000256" key="4">
    <source>
        <dbReference type="ARBA" id="ARBA00023038"/>
    </source>
</evidence>
<feature type="compositionally biased region" description="Basic and acidic residues" evidence="6">
    <location>
        <begin position="233"/>
        <end position="246"/>
    </location>
</feature>
<evidence type="ECO:0000256" key="2">
    <source>
        <dbReference type="ARBA" id="ARBA00022737"/>
    </source>
</evidence>
<proteinExistence type="predicted"/>
<dbReference type="EMBL" id="AZBU02000004">
    <property type="protein sequence ID" value="TKR81778.1"/>
    <property type="molecule type" value="Genomic_DNA"/>
</dbReference>
<dbReference type="STRING" id="34508.A0A4U5NFH3"/>
<dbReference type="GO" id="GO:0046872">
    <property type="term" value="F:metal ion binding"/>
    <property type="evidence" value="ECO:0007669"/>
    <property type="project" value="UniProtKB-KW"/>
</dbReference>
<reference evidence="8" key="1">
    <citation type="submission" date="2013-11" db="EMBL/GenBank/DDBJ databases">
        <authorList>
            <person name="Sternberg P."/>
            <person name="Dillman A."/>
            <person name="Macchietto M."/>
        </authorList>
    </citation>
    <scope>NUCLEOTIDE SEQUENCE</scope>
    <source>
        <strain evidence="8">ALL</strain>
    </source>
</reference>
<name>A0A4U5NFH3_STECR</name>